<dbReference type="Gene3D" id="1.20.1250.20">
    <property type="entry name" value="MFS general substrate transporter like domains"/>
    <property type="match status" value="1"/>
</dbReference>
<comment type="caution">
    <text evidence="3">The sequence shown here is derived from an EMBL/GenBank/DDBJ whole genome shotgun (WGS) entry which is preliminary data.</text>
</comment>
<feature type="transmembrane region" description="Helical" evidence="2">
    <location>
        <begin position="119"/>
        <end position="143"/>
    </location>
</feature>
<feature type="region of interest" description="Disordered" evidence="1">
    <location>
        <begin position="145"/>
        <end position="185"/>
    </location>
</feature>
<organism evidence="3 4">
    <name type="scientific">Phytophthora lilii</name>
    <dbReference type="NCBI Taxonomy" id="2077276"/>
    <lineage>
        <taxon>Eukaryota</taxon>
        <taxon>Sar</taxon>
        <taxon>Stramenopiles</taxon>
        <taxon>Oomycota</taxon>
        <taxon>Peronosporomycetes</taxon>
        <taxon>Peronosporales</taxon>
        <taxon>Peronosporaceae</taxon>
        <taxon>Phytophthora</taxon>
    </lineage>
</organism>
<proteinExistence type="predicted"/>
<reference evidence="3" key="1">
    <citation type="submission" date="2023-04" db="EMBL/GenBank/DDBJ databases">
        <title>Phytophthora lilii NBRC 32176.</title>
        <authorList>
            <person name="Ichikawa N."/>
            <person name="Sato H."/>
            <person name="Tonouchi N."/>
        </authorList>
    </citation>
    <scope>NUCLEOTIDE SEQUENCE</scope>
    <source>
        <strain evidence="3">NBRC 32176</strain>
    </source>
</reference>
<evidence type="ECO:0000313" key="3">
    <source>
        <dbReference type="EMBL" id="GMF30972.1"/>
    </source>
</evidence>
<feature type="transmembrane region" description="Helical" evidence="2">
    <location>
        <begin position="93"/>
        <end position="113"/>
    </location>
</feature>
<dbReference type="EMBL" id="BSXW01000872">
    <property type="protein sequence ID" value="GMF30972.1"/>
    <property type="molecule type" value="Genomic_DNA"/>
</dbReference>
<keyword evidence="2" id="KW-1133">Transmembrane helix</keyword>
<name>A0A9W6UD78_9STRA</name>
<keyword evidence="4" id="KW-1185">Reference proteome</keyword>
<evidence type="ECO:0000256" key="1">
    <source>
        <dbReference type="SAM" id="MobiDB-lite"/>
    </source>
</evidence>
<accession>A0A9W6UD78</accession>
<sequence length="227" mass="24322">MLLGGLLALLGQGLFLKPLVRCFKEKGVIVIALAASMLGTGGFAATAYYPHKWLVYAMSIPGCISDLSFPAISALKSINASDKEQGRLQGAIYGARSVFEALGPVIFASLYAAMTRQSVWSQALPFIVAAFIYFVGIGVALSLPVSKSTSPSKSVTTAAPLLSRTDGESPTSMYFETDDDDDKMDETDIDEFDRVVYATTADLDREDILAEPLLGSRPTTMHDSCEV</sequence>
<feature type="compositionally biased region" description="Low complexity" evidence="1">
    <location>
        <begin position="145"/>
        <end position="156"/>
    </location>
</feature>
<dbReference type="SUPFAM" id="SSF103473">
    <property type="entry name" value="MFS general substrate transporter"/>
    <property type="match status" value="1"/>
</dbReference>
<evidence type="ECO:0000256" key="2">
    <source>
        <dbReference type="SAM" id="Phobius"/>
    </source>
</evidence>
<dbReference type="InterPro" id="IPR036259">
    <property type="entry name" value="MFS_trans_sf"/>
</dbReference>
<gene>
    <name evidence="3" type="ORF">Plil01_001324600</name>
</gene>
<dbReference type="OrthoDB" id="419616at2759"/>
<dbReference type="Proteomes" id="UP001165083">
    <property type="component" value="Unassembled WGS sequence"/>
</dbReference>
<keyword evidence="2" id="KW-0472">Membrane</keyword>
<keyword evidence="2" id="KW-0812">Transmembrane</keyword>
<evidence type="ECO:0000313" key="4">
    <source>
        <dbReference type="Proteomes" id="UP001165083"/>
    </source>
</evidence>
<protein>
    <submittedName>
        <fullName evidence="3">Unnamed protein product</fullName>
    </submittedName>
</protein>
<dbReference type="AlphaFoldDB" id="A0A9W6UD78"/>
<feature type="compositionally biased region" description="Acidic residues" evidence="1">
    <location>
        <begin position="176"/>
        <end position="185"/>
    </location>
</feature>
<feature type="transmembrane region" description="Helical" evidence="2">
    <location>
        <begin position="29"/>
        <end position="49"/>
    </location>
</feature>